<keyword evidence="6" id="KW-0735">Signal-anchor</keyword>
<evidence type="ECO:0000256" key="3">
    <source>
        <dbReference type="ARBA" id="ARBA00022676"/>
    </source>
</evidence>
<dbReference type="GO" id="GO:0005794">
    <property type="term" value="C:Golgi apparatus"/>
    <property type="evidence" value="ECO:0007669"/>
    <property type="project" value="TreeGrafter"/>
</dbReference>
<dbReference type="Pfam" id="PF26215">
    <property type="entry name" value="HTH_animal"/>
    <property type="match status" value="1"/>
</dbReference>
<feature type="binding site" evidence="10">
    <location>
        <begin position="445"/>
        <end position="447"/>
    </location>
    <ligand>
        <name>UDP-N-acetyl-alpha-D-galactosamine</name>
        <dbReference type="ChEBI" id="CHEBI:67138"/>
    </ligand>
</feature>
<feature type="binding site" evidence="10">
    <location>
        <position position="535"/>
    </location>
    <ligand>
        <name>an alpha-L-fucosyl-(1-&gt;2)-beta-D-galactosyl derivative</name>
        <dbReference type="ChEBI" id="CHEBI:140327"/>
    </ligand>
</feature>
<evidence type="ECO:0000313" key="13">
    <source>
        <dbReference type="Ensembl" id="ENSMZEP00005018998.1"/>
    </source>
</evidence>
<dbReference type="GO" id="GO:0046872">
    <property type="term" value="F:metal ion binding"/>
    <property type="evidence" value="ECO:0007669"/>
    <property type="project" value="UniProtKB-KW"/>
</dbReference>
<protein>
    <recommendedName>
        <fullName evidence="12">Helix-turn-helix domain-containing protein</fullName>
    </recommendedName>
</protein>
<evidence type="ECO:0000256" key="8">
    <source>
        <dbReference type="ARBA" id="ARBA00023136"/>
    </source>
</evidence>
<dbReference type="AlphaFoldDB" id="A0A3P9C9P0"/>
<evidence type="ECO:0000256" key="5">
    <source>
        <dbReference type="ARBA" id="ARBA00022692"/>
    </source>
</evidence>
<dbReference type="Proteomes" id="UP000265160">
    <property type="component" value="LG1"/>
</dbReference>
<dbReference type="GO" id="GO:0016758">
    <property type="term" value="F:hexosyltransferase activity"/>
    <property type="evidence" value="ECO:0007669"/>
    <property type="project" value="InterPro"/>
</dbReference>
<comment type="cofactor">
    <cofactor evidence="11">
        <name>Mn(2+)</name>
        <dbReference type="ChEBI" id="CHEBI:29035"/>
    </cofactor>
    <text evidence="11">Binds 1 Mn(2+) ion per subunit.</text>
</comment>
<dbReference type="PANTHER" id="PTHR10462:SF33">
    <property type="entry name" value="ALPHA-1,3-GALACTOSYLTRANSFERASE 2"/>
    <property type="match status" value="1"/>
</dbReference>
<reference evidence="13 14" key="1">
    <citation type="journal article" date="2014" name="Nature">
        <title>The genomic substrate for adaptive radiation in African cichlid fish.</title>
        <authorList>
            <person name="Brawand D."/>
            <person name="Wagner C.E."/>
            <person name="Li Y.I."/>
            <person name="Malinsky M."/>
            <person name="Keller I."/>
            <person name="Fan S."/>
            <person name="Simakov O."/>
            <person name="Ng A.Y."/>
            <person name="Lim Z.W."/>
            <person name="Bezault E."/>
            <person name="Turner-Maier J."/>
            <person name="Johnson J."/>
            <person name="Alcazar R."/>
            <person name="Noh H.J."/>
            <person name="Russell P."/>
            <person name="Aken B."/>
            <person name="Alfoldi J."/>
            <person name="Amemiya C."/>
            <person name="Azzouzi N."/>
            <person name="Baroiller J.F."/>
            <person name="Barloy-Hubler F."/>
            <person name="Berlin A."/>
            <person name="Bloomquist R."/>
            <person name="Carleton K.L."/>
            <person name="Conte M.A."/>
            <person name="D'Cotta H."/>
            <person name="Eshel O."/>
            <person name="Gaffney L."/>
            <person name="Galibert F."/>
            <person name="Gante H.F."/>
            <person name="Gnerre S."/>
            <person name="Greuter L."/>
            <person name="Guyon R."/>
            <person name="Haddad N.S."/>
            <person name="Haerty W."/>
            <person name="Harris R.M."/>
            <person name="Hofmann H.A."/>
            <person name="Hourlier T."/>
            <person name="Hulata G."/>
            <person name="Jaffe D.B."/>
            <person name="Lara M."/>
            <person name="Lee A.P."/>
            <person name="MacCallum I."/>
            <person name="Mwaiko S."/>
            <person name="Nikaido M."/>
            <person name="Nishihara H."/>
            <person name="Ozouf-Costaz C."/>
            <person name="Penman D.J."/>
            <person name="Przybylski D."/>
            <person name="Rakotomanga M."/>
            <person name="Renn S.C.P."/>
            <person name="Ribeiro F.J."/>
            <person name="Ron M."/>
            <person name="Salzburger W."/>
            <person name="Sanchez-Pulido L."/>
            <person name="Santos M.E."/>
            <person name="Searle S."/>
            <person name="Sharpe T."/>
            <person name="Swofford R."/>
            <person name="Tan F.J."/>
            <person name="Williams L."/>
            <person name="Young S."/>
            <person name="Yin S."/>
            <person name="Okada N."/>
            <person name="Kocher T.D."/>
            <person name="Miska E.A."/>
            <person name="Lander E.S."/>
            <person name="Venkatesh B."/>
            <person name="Fernald R.D."/>
            <person name="Meyer A."/>
            <person name="Ponting C.P."/>
            <person name="Streelman J.T."/>
            <person name="Lindblad-Toh K."/>
            <person name="Seehausen O."/>
            <person name="Di Palma F."/>
        </authorList>
    </citation>
    <scope>NUCLEOTIDE SEQUENCE</scope>
</reference>
<evidence type="ECO:0000256" key="2">
    <source>
        <dbReference type="ARBA" id="ARBA00010413"/>
    </source>
</evidence>
<feature type="binding site" evidence="11">
    <location>
        <position position="447"/>
    </location>
    <ligand>
        <name>Mn(2+)</name>
        <dbReference type="ChEBI" id="CHEBI:29035"/>
    </ligand>
</feature>
<dbReference type="InterPro" id="IPR005076">
    <property type="entry name" value="Glyco_trans_6"/>
</dbReference>
<evidence type="ECO:0000259" key="12">
    <source>
        <dbReference type="Pfam" id="PF26215"/>
    </source>
</evidence>
<feature type="binding site" evidence="10">
    <location>
        <position position="479"/>
    </location>
    <ligand>
        <name>an alpha-L-fucosyl-(1-&gt;2)-beta-D-galactosyl derivative</name>
        <dbReference type="ChEBI" id="CHEBI:140327"/>
    </ligand>
</feature>
<keyword evidence="7" id="KW-1133">Transmembrane helix</keyword>
<organism evidence="13 14">
    <name type="scientific">Maylandia zebra</name>
    <name type="common">zebra mbuna</name>
    <dbReference type="NCBI Taxonomy" id="106582"/>
    <lineage>
        <taxon>Eukaryota</taxon>
        <taxon>Metazoa</taxon>
        <taxon>Chordata</taxon>
        <taxon>Craniata</taxon>
        <taxon>Vertebrata</taxon>
        <taxon>Euteleostomi</taxon>
        <taxon>Actinopterygii</taxon>
        <taxon>Neopterygii</taxon>
        <taxon>Teleostei</taxon>
        <taxon>Neoteleostei</taxon>
        <taxon>Acanthomorphata</taxon>
        <taxon>Ovalentaria</taxon>
        <taxon>Cichlomorphae</taxon>
        <taxon>Cichliformes</taxon>
        <taxon>Cichlidae</taxon>
        <taxon>African cichlids</taxon>
        <taxon>Pseudocrenilabrinae</taxon>
        <taxon>Haplochromini</taxon>
        <taxon>Maylandia</taxon>
        <taxon>Maylandia zebra complex</taxon>
    </lineage>
</organism>
<evidence type="ECO:0000256" key="4">
    <source>
        <dbReference type="ARBA" id="ARBA00022679"/>
    </source>
</evidence>
<feature type="binding site" evidence="10">
    <location>
        <begin position="367"/>
        <end position="369"/>
    </location>
    <ligand>
        <name>UDP-N-acetyl-alpha-D-galactosamine</name>
        <dbReference type="ChEBI" id="CHEBI:67138"/>
    </ligand>
</feature>
<dbReference type="Pfam" id="PF03414">
    <property type="entry name" value="Glyco_transf_6"/>
    <property type="match status" value="1"/>
</dbReference>
<feature type="active site" description="Nucleophile" evidence="9">
    <location>
        <position position="535"/>
    </location>
</feature>
<comment type="similarity">
    <text evidence="2">Belongs to the glycosyltransferase 6 family.</text>
</comment>
<feature type="binding site" evidence="10">
    <location>
        <position position="467"/>
    </location>
    <ligand>
        <name>an alpha-L-fucosyl-(1-&gt;2)-beta-D-galactosyl derivative</name>
        <dbReference type="ChEBI" id="CHEBI:140327"/>
    </ligand>
</feature>
<reference evidence="13" key="2">
    <citation type="submission" date="2025-08" db="UniProtKB">
        <authorList>
            <consortium name="Ensembl"/>
        </authorList>
    </citation>
    <scope>IDENTIFICATION</scope>
</reference>
<dbReference type="FunFam" id="3.90.550.10:FF:000022">
    <property type="entry name" value="Histo-blood group ABO system transferase"/>
    <property type="match status" value="1"/>
</dbReference>
<dbReference type="Gene3D" id="3.90.550.10">
    <property type="entry name" value="Spore Coat Polysaccharide Biosynthesis Protein SpsA, Chain A"/>
    <property type="match status" value="1"/>
</dbReference>
<feature type="binding site" evidence="10">
    <location>
        <position position="558"/>
    </location>
    <ligand>
        <name>an alpha-L-fucosyl-(1-&gt;2)-beta-D-galactosyl derivative</name>
        <dbReference type="ChEBI" id="CHEBI:140327"/>
    </ligand>
</feature>
<feature type="binding site" evidence="11">
    <location>
        <position position="445"/>
    </location>
    <ligand>
        <name>Mn(2+)</name>
        <dbReference type="ChEBI" id="CHEBI:29035"/>
    </ligand>
</feature>
<dbReference type="PANTHER" id="PTHR10462">
    <property type="entry name" value="GLYCOSYLTRANSFERASE-RELATED"/>
    <property type="match status" value="1"/>
</dbReference>
<dbReference type="GO" id="GO:0031982">
    <property type="term" value="C:vesicle"/>
    <property type="evidence" value="ECO:0007669"/>
    <property type="project" value="TreeGrafter"/>
</dbReference>
<keyword evidence="11" id="KW-0479">Metal-binding</keyword>
<evidence type="ECO:0000313" key="14">
    <source>
        <dbReference type="Proteomes" id="UP000265160"/>
    </source>
</evidence>
<keyword evidence="5" id="KW-0812">Transmembrane</keyword>
<name>A0A3P9C9P0_9CICH</name>
<proteinExistence type="inferred from homology"/>
<sequence length="561" mass="65631">MEEVERKALGSFKGRVPSHWYRYVDDTWVKIKTQEVESFTAHINAVDKNIKFTREDTKDNWLPFLDCAVHIEENGKLNIEIYRKPPHTDQYLLFDSHHPLEHKLGVIRTLHHRAEHVPSKPEGKKKEHTHVKEALKTCGYPKWTFLKSAKRHRKEDQTPAKEDKKDRRNNIVIPYVAGVSEKLRRVFSKHDIPVHFRPSNTLRQKLVHPKDKTPKHKLNNVLYAVQCSEECPDLYIGETKQPLHKCMAQHRRATSTGQDSAVHLHLKDKGHSFEDANVHILDREDRWFERGVKEAIYVHCERPSLNRGGGLRHQLSAIYNPVLRSLPRPVQTSTSWNAPIIWEGMFDPNLFDQKHIGEKSSVALTVFAVGRYLDAYLKTFLTSAKQHFMLGLPVTYYVFTDSPEKVPNITLASERQDISMMRIRTISEAIQSEIRHKFRYVFCFDVDQEFKGRFGSEALGDSVALLHAHYYKLPKARFTYDRNPKSKAFMETRDFYYHAAIFGGTWQNVKHLVDACYLAIMEDEINDVEALWHDESHLNKYFWIHKPSRLLSPEYCWDQSI</sequence>
<dbReference type="CDD" id="cd10442">
    <property type="entry name" value="GIY-YIG_PLEs"/>
    <property type="match status" value="1"/>
</dbReference>
<dbReference type="GO" id="GO:0005975">
    <property type="term" value="P:carbohydrate metabolic process"/>
    <property type="evidence" value="ECO:0007669"/>
    <property type="project" value="InterPro"/>
</dbReference>
<feature type="binding site" evidence="10">
    <location>
        <position position="372"/>
    </location>
    <ligand>
        <name>UDP-N-acetyl-alpha-D-galactosamine</name>
        <dbReference type="ChEBI" id="CHEBI:67138"/>
    </ligand>
</feature>
<evidence type="ECO:0000256" key="11">
    <source>
        <dbReference type="PIRSR" id="PIRSR605076-3"/>
    </source>
</evidence>
<evidence type="ECO:0000256" key="7">
    <source>
        <dbReference type="ARBA" id="ARBA00022989"/>
    </source>
</evidence>
<evidence type="ECO:0000256" key="9">
    <source>
        <dbReference type="PIRSR" id="PIRSR605076-1"/>
    </source>
</evidence>
<dbReference type="SUPFAM" id="SSF53448">
    <property type="entry name" value="Nucleotide-diphospho-sugar transferases"/>
    <property type="match status" value="1"/>
</dbReference>
<dbReference type="GO" id="GO:0016020">
    <property type="term" value="C:membrane"/>
    <property type="evidence" value="ECO:0007669"/>
    <property type="project" value="UniProtKB-SubCell"/>
</dbReference>
<accession>A0A3P9C9P0</accession>
<reference evidence="13" key="3">
    <citation type="submission" date="2025-09" db="UniProtKB">
        <authorList>
            <consortium name="Ensembl"/>
        </authorList>
    </citation>
    <scope>IDENTIFICATION</scope>
</reference>
<dbReference type="Ensembl" id="ENSMZET00005019606.1">
    <property type="protein sequence ID" value="ENSMZEP00005018998.1"/>
    <property type="gene ID" value="ENSMZEG00005014251.1"/>
</dbReference>
<keyword evidence="4" id="KW-0808">Transferase</keyword>
<evidence type="ECO:0000256" key="6">
    <source>
        <dbReference type="ARBA" id="ARBA00022968"/>
    </source>
</evidence>
<evidence type="ECO:0000256" key="1">
    <source>
        <dbReference type="ARBA" id="ARBA00004606"/>
    </source>
</evidence>
<keyword evidence="14" id="KW-1185">Reference proteome</keyword>
<keyword evidence="3" id="KW-0328">Glycosyltransferase</keyword>
<keyword evidence="8" id="KW-0472">Membrane</keyword>
<comment type="subcellular location">
    <subcellularLocation>
        <location evidence="1">Membrane</location>
        <topology evidence="1">Single-pass type II membrane protein</topology>
    </subcellularLocation>
</comment>
<keyword evidence="11" id="KW-0464">Manganese</keyword>
<evidence type="ECO:0000256" key="10">
    <source>
        <dbReference type="PIRSR" id="PIRSR605076-2"/>
    </source>
</evidence>
<feature type="domain" description="Helix-turn-helix" evidence="12">
    <location>
        <begin position="90"/>
        <end position="149"/>
    </location>
</feature>
<dbReference type="GeneTree" id="ENSGT00950000182858"/>
<dbReference type="InterPro" id="IPR058912">
    <property type="entry name" value="HTH_animal"/>
</dbReference>
<dbReference type="InterPro" id="IPR029044">
    <property type="entry name" value="Nucleotide-diphossugar_trans"/>
</dbReference>